<feature type="active site" description="Proton donor/acceptor" evidence="6">
    <location>
        <position position="270"/>
    </location>
</feature>
<evidence type="ECO:0000256" key="5">
    <source>
        <dbReference type="PIRNR" id="PIRNR000183"/>
    </source>
</evidence>
<accession>A0A0K1PDT3</accession>
<feature type="binding site" evidence="8">
    <location>
        <begin position="239"/>
        <end position="240"/>
    </location>
    <ligand>
        <name>NAD(+)</name>
        <dbReference type="ChEBI" id="CHEBI:57540"/>
    </ligand>
</feature>
<dbReference type="Pfam" id="PF05222">
    <property type="entry name" value="AlaDh_PNT_N"/>
    <property type="match status" value="1"/>
</dbReference>
<evidence type="ECO:0000256" key="3">
    <source>
        <dbReference type="ARBA" id="ARBA00023002"/>
    </source>
</evidence>
<dbReference type="EC" id="1.4.1.1" evidence="2 5"/>
<evidence type="ECO:0000313" key="11">
    <source>
        <dbReference type="EMBL" id="AKU91667.1"/>
    </source>
</evidence>
<feature type="binding site" evidence="7">
    <location>
        <position position="75"/>
    </location>
    <ligand>
        <name>substrate</name>
    </ligand>
</feature>
<dbReference type="GO" id="GO:0000166">
    <property type="term" value="F:nucleotide binding"/>
    <property type="evidence" value="ECO:0007669"/>
    <property type="project" value="UniProtKB-KW"/>
</dbReference>
<evidence type="ECO:0000313" key="12">
    <source>
        <dbReference type="Proteomes" id="UP000055590"/>
    </source>
</evidence>
<keyword evidence="8" id="KW-0547">Nucleotide-binding</keyword>
<keyword evidence="3 5" id="KW-0560">Oxidoreductase</keyword>
<protein>
    <recommendedName>
        <fullName evidence="2 5">Alanine dehydrogenase</fullName>
        <ecNumber evidence="2 5">1.4.1.1</ecNumber>
    </recommendedName>
</protein>
<dbReference type="Gene3D" id="3.40.50.720">
    <property type="entry name" value="NAD(P)-binding Rossmann-like Domain"/>
    <property type="match status" value="2"/>
</dbReference>
<evidence type="ECO:0000256" key="2">
    <source>
        <dbReference type="ARBA" id="ARBA00012897"/>
    </source>
</evidence>
<feature type="binding site" evidence="8">
    <location>
        <begin position="298"/>
        <end position="301"/>
    </location>
    <ligand>
        <name>NAD(+)</name>
        <dbReference type="ChEBI" id="CHEBI:57540"/>
    </ligand>
</feature>
<keyword evidence="12" id="KW-1185">Reference proteome</keyword>
<dbReference type="GO" id="GO:0042853">
    <property type="term" value="P:L-alanine catabolic process"/>
    <property type="evidence" value="ECO:0007669"/>
    <property type="project" value="InterPro"/>
</dbReference>
<dbReference type="SUPFAM" id="SSF51735">
    <property type="entry name" value="NAD(P)-binding Rossmann-fold domains"/>
    <property type="match status" value="1"/>
</dbReference>
<proteinExistence type="inferred from homology"/>
<comment type="similarity">
    <text evidence="1 5">Belongs to the AlaDH/PNT family.</text>
</comment>
<dbReference type="InterPro" id="IPR007698">
    <property type="entry name" value="AlaDH/PNT_NAD(H)-bd"/>
</dbReference>
<name>A0A0K1PDT3_9BACT</name>
<reference evidence="11 12" key="1">
    <citation type="submission" date="2015-08" db="EMBL/GenBank/DDBJ databases">
        <authorList>
            <person name="Babu N.S."/>
            <person name="Beckwith C.J."/>
            <person name="Beseler K.G."/>
            <person name="Brison A."/>
            <person name="Carone J.V."/>
            <person name="Caskin T.P."/>
            <person name="Diamond M."/>
            <person name="Durham M.E."/>
            <person name="Foxe J.M."/>
            <person name="Go M."/>
            <person name="Henderson B.A."/>
            <person name="Jones I.B."/>
            <person name="McGettigan J.A."/>
            <person name="Micheletti S.J."/>
            <person name="Nasrallah M.E."/>
            <person name="Ortiz D."/>
            <person name="Piller C.R."/>
            <person name="Privatt S.R."/>
            <person name="Schneider S.L."/>
            <person name="Sharp S."/>
            <person name="Smith T.C."/>
            <person name="Stanton J.D."/>
            <person name="Ullery H.E."/>
            <person name="Wilson R.J."/>
            <person name="Serrano M.G."/>
            <person name="Buck G."/>
            <person name="Lee V."/>
            <person name="Wang Y."/>
            <person name="Carvalho R."/>
            <person name="Voegtly L."/>
            <person name="Shi R."/>
            <person name="Duckworth R."/>
            <person name="Johnson A."/>
            <person name="Loviza R."/>
            <person name="Walstead R."/>
            <person name="Shah Z."/>
            <person name="Kiflezghi M."/>
            <person name="Wade K."/>
            <person name="Ball S.L."/>
            <person name="Bradley K.W."/>
            <person name="Asai D.J."/>
            <person name="Bowman C.A."/>
            <person name="Russell D.A."/>
            <person name="Pope W.H."/>
            <person name="Jacobs-Sera D."/>
            <person name="Hendrix R.W."/>
            <person name="Hatfull G.F."/>
        </authorList>
    </citation>
    <scope>NUCLEOTIDE SEQUENCE [LARGE SCALE GENOMIC DNA]</scope>
    <source>
        <strain evidence="11 12">DSM 27710</strain>
    </source>
</reference>
<dbReference type="CDD" id="cd05305">
    <property type="entry name" value="L-AlaDH"/>
    <property type="match status" value="1"/>
</dbReference>
<evidence type="ECO:0000256" key="7">
    <source>
        <dbReference type="PIRSR" id="PIRSR000183-2"/>
    </source>
</evidence>
<dbReference type="FunFam" id="3.40.50.720:FF:000049">
    <property type="entry name" value="Alanine dehydrogenase"/>
    <property type="match status" value="1"/>
</dbReference>
<dbReference type="STRING" id="1391653.AKJ08_2054"/>
<evidence type="ECO:0000259" key="10">
    <source>
        <dbReference type="SMART" id="SM01003"/>
    </source>
</evidence>
<dbReference type="InterPro" id="IPR008141">
    <property type="entry name" value="Ala_DH"/>
</dbReference>
<dbReference type="EMBL" id="CP012332">
    <property type="protein sequence ID" value="AKU91667.1"/>
    <property type="molecule type" value="Genomic_DNA"/>
</dbReference>
<dbReference type="InterPro" id="IPR008143">
    <property type="entry name" value="Ala_DH/PNT_CS2"/>
</dbReference>
<evidence type="ECO:0000259" key="9">
    <source>
        <dbReference type="SMART" id="SM01002"/>
    </source>
</evidence>
<keyword evidence="4 5" id="KW-0520">NAD</keyword>
<evidence type="ECO:0000256" key="8">
    <source>
        <dbReference type="PIRSR" id="PIRSR000183-3"/>
    </source>
</evidence>
<feature type="binding site" evidence="8">
    <location>
        <position position="134"/>
    </location>
    <ligand>
        <name>NAD(+)</name>
        <dbReference type="ChEBI" id="CHEBI:57540"/>
    </ligand>
</feature>
<dbReference type="KEGG" id="vin:AKJ08_2054"/>
<sequence length="376" mass="39611">MIVGVPKEIKVREYRVGMVPGFVRALTSRGHQVLVQKGAGLGSFISDDDYVAAGATMIETADEVWKRAEMIVKVKEPLAEEYERIQTGQTIYTFFHLAAVPALAKVLVEKKVTSIAYETIQLPNGSLPLLKPMSEVAGRLAVQVGAMSLFREKGGKGILLGGVPGVRRGRVTVIGGGAVGTNAAKMALGLGAEVTILDTNLERLGYLDDIFGGRVTTLFSNQHNIHRSVVESDLVVGAVLIPGAAAPKLVTEAMLKEMGEGSVVVDVAVDQGGCIETCVPTTHENPTFIKHGVVHYCVANMPGAVAQTSTYALNNATEPYGIKLAQLGAIEAIQSDKPLALGVNTYNGAVTYEAVATSLGMPYTPLAEALAGKVRA</sequence>
<feature type="binding site" evidence="7">
    <location>
        <position position="15"/>
    </location>
    <ligand>
        <name>substrate</name>
    </ligand>
</feature>
<feature type="active site" description="Proton donor/acceptor" evidence="6">
    <location>
        <position position="96"/>
    </location>
</feature>
<gene>
    <name evidence="11" type="ORF">AKJ08_2054</name>
</gene>
<feature type="binding site" evidence="8">
    <location>
        <position position="203"/>
    </location>
    <ligand>
        <name>NAD(+)</name>
        <dbReference type="ChEBI" id="CHEBI:57540"/>
    </ligand>
</feature>
<dbReference type="InterPro" id="IPR007886">
    <property type="entry name" value="AlaDH/PNT_N"/>
</dbReference>
<dbReference type="SMART" id="SM01002">
    <property type="entry name" value="AlaDh_PNT_C"/>
    <property type="match status" value="1"/>
</dbReference>
<dbReference type="Proteomes" id="UP000055590">
    <property type="component" value="Chromosome"/>
</dbReference>
<dbReference type="Pfam" id="PF01262">
    <property type="entry name" value="AlaDh_PNT_C"/>
    <property type="match status" value="1"/>
</dbReference>
<dbReference type="PROSITE" id="PS00837">
    <property type="entry name" value="ALADH_PNT_2"/>
    <property type="match status" value="1"/>
</dbReference>
<evidence type="ECO:0000256" key="4">
    <source>
        <dbReference type="ARBA" id="ARBA00023027"/>
    </source>
</evidence>
<dbReference type="AlphaFoldDB" id="A0A0K1PDT3"/>
<dbReference type="GO" id="GO:0005886">
    <property type="term" value="C:plasma membrane"/>
    <property type="evidence" value="ECO:0007669"/>
    <property type="project" value="TreeGrafter"/>
</dbReference>
<feature type="binding site" evidence="8">
    <location>
        <position position="198"/>
    </location>
    <ligand>
        <name>NAD(+)</name>
        <dbReference type="ChEBI" id="CHEBI:57540"/>
    </ligand>
</feature>
<dbReference type="GO" id="GO:0000286">
    <property type="term" value="F:alanine dehydrogenase activity"/>
    <property type="evidence" value="ECO:0007669"/>
    <property type="project" value="UniProtKB-UniRule"/>
</dbReference>
<evidence type="ECO:0000256" key="1">
    <source>
        <dbReference type="ARBA" id="ARBA00005689"/>
    </source>
</evidence>
<dbReference type="OrthoDB" id="9804592at2"/>
<dbReference type="PIRSF" id="PIRSF000183">
    <property type="entry name" value="Alanine_dh"/>
    <property type="match status" value="1"/>
</dbReference>
<feature type="domain" description="Alanine dehydrogenase/pyridine nucleotide transhydrogenase N-terminal" evidence="10">
    <location>
        <begin position="4"/>
        <end position="137"/>
    </location>
</feature>
<dbReference type="RefSeq" id="WP_050725948.1">
    <property type="nucleotide sequence ID" value="NZ_CP012332.1"/>
</dbReference>
<dbReference type="PANTHER" id="PTHR42795">
    <property type="entry name" value="ALANINE DEHYDROGENASE"/>
    <property type="match status" value="1"/>
</dbReference>
<feature type="domain" description="Alanine dehydrogenase/pyridine nucleotide transhydrogenase NAD(H)-binding" evidence="9">
    <location>
        <begin position="149"/>
        <end position="297"/>
    </location>
</feature>
<comment type="catalytic activity">
    <reaction evidence="5">
        <text>L-alanine + NAD(+) + H2O = pyruvate + NH4(+) + NADH + H(+)</text>
        <dbReference type="Rhea" id="RHEA:18405"/>
        <dbReference type="ChEBI" id="CHEBI:15361"/>
        <dbReference type="ChEBI" id="CHEBI:15377"/>
        <dbReference type="ChEBI" id="CHEBI:15378"/>
        <dbReference type="ChEBI" id="CHEBI:28938"/>
        <dbReference type="ChEBI" id="CHEBI:57540"/>
        <dbReference type="ChEBI" id="CHEBI:57945"/>
        <dbReference type="ChEBI" id="CHEBI:57972"/>
        <dbReference type="EC" id="1.4.1.1"/>
    </reaction>
</comment>
<dbReference type="NCBIfam" id="TIGR00518">
    <property type="entry name" value="alaDH"/>
    <property type="match status" value="1"/>
</dbReference>
<dbReference type="PATRIC" id="fig|1391653.3.peg.2149"/>
<feature type="binding site" evidence="8">
    <location>
        <begin position="267"/>
        <end position="270"/>
    </location>
    <ligand>
        <name>NAD(+)</name>
        <dbReference type="ChEBI" id="CHEBI:57540"/>
    </ligand>
</feature>
<organism evidence="11 12">
    <name type="scientific">Vulgatibacter incomptus</name>
    <dbReference type="NCBI Taxonomy" id="1391653"/>
    <lineage>
        <taxon>Bacteria</taxon>
        <taxon>Pseudomonadati</taxon>
        <taxon>Myxococcota</taxon>
        <taxon>Myxococcia</taxon>
        <taxon>Myxococcales</taxon>
        <taxon>Cystobacterineae</taxon>
        <taxon>Vulgatibacteraceae</taxon>
        <taxon>Vulgatibacter</taxon>
    </lineage>
</organism>
<dbReference type="InterPro" id="IPR036291">
    <property type="entry name" value="NAD(P)-bd_dom_sf"/>
</dbReference>
<dbReference type="SUPFAM" id="SSF52283">
    <property type="entry name" value="Formate/glycerate dehydrogenase catalytic domain-like"/>
    <property type="match status" value="1"/>
</dbReference>
<evidence type="ECO:0000256" key="6">
    <source>
        <dbReference type="PIRSR" id="PIRSR000183-1"/>
    </source>
</evidence>
<dbReference type="SMART" id="SM01003">
    <property type="entry name" value="AlaDh_PNT_N"/>
    <property type="match status" value="1"/>
</dbReference>
<feature type="binding site" evidence="8">
    <location>
        <position position="220"/>
    </location>
    <ligand>
        <name>NAD(+)</name>
        <dbReference type="ChEBI" id="CHEBI:57540"/>
    </ligand>
</feature>
<dbReference type="PANTHER" id="PTHR42795:SF1">
    <property type="entry name" value="ALANINE DEHYDROGENASE"/>
    <property type="match status" value="1"/>
</dbReference>